<keyword evidence="5" id="KW-0573">Peptidoglycan synthesis</keyword>
<dbReference type="InterPro" id="IPR001967">
    <property type="entry name" value="Peptidase_S11_N"/>
</dbReference>
<keyword evidence="10" id="KW-1133">Transmembrane helix</keyword>
<dbReference type="GO" id="GO:0009002">
    <property type="term" value="F:serine-type D-Ala-D-Ala carboxypeptidase activity"/>
    <property type="evidence" value="ECO:0007669"/>
    <property type="project" value="InterPro"/>
</dbReference>
<evidence type="ECO:0000256" key="1">
    <source>
        <dbReference type="ARBA" id="ARBA00007164"/>
    </source>
</evidence>
<keyword evidence="2" id="KW-0732">Signal</keyword>
<protein>
    <recommendedName>
        <fullName evidence="11">Peptidase S11 D-alanyl-D-alanine carboxypeptidase A N-terminal domain-containing protein</fullName>
    </recommendedName>
</protein>
<dbReference type="EMBL" id="BSEN01000015">
    <property type="protein sequence ID" value="GLJ78111.1"/>
    <property type="molecule type" value="Genomic_DNA"/>
</dbReference>
<name>A0A9W6HCS3_9MICO</name>
<proteinExistence type="inferred from homology"/>
<evidence type="ECO:0000256" key="9">
    <source>
        <dbReference type="RuleBase" id="RU004016"/>
    </source>
</evidence>
<keyword evidence="4" id="KW-0133">Cell shape</keyword>
<comment type="caution">
    <text evidence="12">The sequence shown here is derived from an EMBL/GenBank/DDBJ whole genome shotgun (WGS) entry which is preliminary data.</text>
</comment>
<dbReference type="Pfam" id="PF00768">
    <property type="entry name" value="Peptidase_S11"/>
    <property type="match status" value="1"/>
</dbReference>
<dbReference type="GO" id="GO:0006508">
    <property type="term" value="P:proteolysis"/>
    <property type="evidence" value="ECO:0007669"/>
    <property type="project" value="InterPro"/>
</dbReference>
<dbReference type="GO" id="GO:0071555">
    <property type="term" value="P:cell wall organization"/>
    <property type="evidence" value="ECO:0007669"/>
    <property type="project" value="UniProtKB-KW"/>
</dbReference>
<dbReference type="InterPro" id="IPR018044">
    <property type="entry name" value="Peptidase_S11"/>
</dbReference>
<evidence type="ECO:0000259" key="11">
    <source>
        <dbReference type="Pfam" id="PF00768"/>
    </source>
</evidence>
<sequence>MHDQPRRYTRQQVYRRRRIVVFGFLGIVLVSILYITGSLFAPMPATAAVTQHQASIAQPAADLVWPTWGSSAITAPDYPGASELHGSSASVPIASVTKTITALVILDKKPIASGKDGPTISFTQKDVDIWNQVIAEGGSWAPVVAGTRMTERQALEAMLLPSANNYAISLANWAYGSTGSFVSAANSWLKAKKFTGTHLDSPDGLTPGSVSTTKDLIGIGKLVLADPVLSAIVSQKNVTLPGAGKQDNTNTLLGVGGIDGIKTGNTDEAGNCLLFSAKVTVGQSTVRVIGVVLGAPTHNDLWAGVQKLLTSMKNGFAEVDAAHVGQSYGTYTTPWGAKTTLVSTSTKMFLVWSDTPIQVALQTRTVQSGKAGDVVGQVTFTLNGKTQTAQLALKDALPDPGPWWRLAHPGGLGA</sequence>
<evidence type="ECO:0000313" key="12">
    <source>
        <dbReference type="EMBL" id="GLJ78111.1"/>
    </source>
</evidence>
<dbReference type="PRINTS" id="PR00725">
    <property type="entry name" value="DADACBPTASE1"/>
</dbReference>
<dbReference type="GO" id="GO:0008360">
    <property type="term" value="P:regulation of cell shape"/>
    <property type="evidence" value="ECO:0007669"/>
    <property type="project" value="UniProtKB-KW"/>
</dbReference>
<evidence type="ECO:0000256" key="2">
    <source>
        <dbReference type="ARBA" id="ARBA00022729"/>
    </source>
</evidence>
<reference evidence="12" key="1">
    <citation type="journal article" date="2014" name="Int. J. Syst. Evol. Microbiol.">
        <title>Complete genome sequence of Corynebacterium casei LMG S-19264T (=DSM 44701T), isolated from a smear-ripened cheese.</title>
        <authorList>
            <consortium name="US DOE Joint Genome Institute (JGI-PGF)"/>
            <person name="Walter F."/>
            <person name="Albersmeier A."/>
            <person name="Kalinowski J."/>
            <person name="Ruckert C."/>
        </authorList>
    </citation>
    <scope>NUCLEOTIDE SEQUENCE</scope>
    <source>
        <strain evidence="12">VKM Ac-1401</strain>
    </source>
</reference>
<keyword evidence="13" id="KW-1185">Reference proteome</keyword>
<dbReference type="Proteomes" id="UP001142372">
    <property type="component" value="Unassembled WGS sequence"/>
</dbReference>
<dbReference type="AlphaFoldDB" id="A0A9W6HCS3"/>
<gene>
    <name evidence="12" type="ORF">GCM10017584_36850</name>
</gene>
<dbReference type="GO" id="GO:0009252">
    <property type="term" value="P:peptidoglycan biosynthetic process"/>
    <property type="evidence" value="ECO:0007669"/>
    <property type="project" value="UniProtKB-KW"/>
</dbReference>
<keyword evidence="10" id="KW-0472">Membrane</keyword>
<feature type="active site" description="Proton acceptor" evidence="7">
    <location>
        <position position="98"/>
    </location>
</feature>
<keyword evidence="10" id="KW-0812">Transmembrane</keyword>
<evidence type="ECO:0000256" key="4">
    <source>
        <dbReference type="ARBA" id="ARBA00022960"/>
    </source>
</evidence>
<accession>A0A9W6HCS3</accession>
<keyword evidence="6" id="KW-0961">Cell wall biogenesis/degradation</keyword>
<reference evidence="12" key="2">
    <citation type="submission" date="2023-01" db="EMBL/GenBank/DDBJ databases">
        <authorList>
            <person name="Sun Q."/>
            <person name="Evtushenko L."/>
        </authorList>
    </citation>
    <scope>NUCLEOTIDE SEQUENCE</scope>
    <source>
        <strain evidence="12">VKM Ac-1401</strain>
    </source>
</reference>
<dbReference type="Gene3D" id="3.40.710.10">
    <property type="entry name" value="DD-peptidase/beta-lactamase superfamily"/>
    <property type="match status" value="1"/>
</dbReference>
<feature type="domain" description="Peptidase S11 D-alanyl-D-alanine carboxypeptidase A N-terminal" evidence="11">
    <location>
        <begin position="90"/>
        <end position="297"/>
    </location>
</feature>
<feature type="active site" description="Acyl-ester intermediate" evidence="7">
    <location>
        <position position="95"/>
    </location>
</feature>
<evidence type="ECO:0000256" key="8">
    <source>
        <dbReference type="PIRSR" id="PIRSR618044-2"/>
    </source>
</evidence>
<organism evidence="12 13">
    <name type="scientific">Leifsonia poae</name>
    <dbReference type="NCBI Taxonomy" id="110933"/>
    <lineage>
        <taxon>Bacteria</taxon>
        <taxon>Bacillati</taxon>
        <taxon>Actinomycetota</taxon>
        <taxon>Actinomycetes</taxon>
        <taxon>Micrococcales</taxon>
        <taxon>Microbacteriaceae</taxon>
        <taxon>Leifsonia</taxon>
    </lineage>
</organism>
<evidence type="ECO:0000313" key="13">
    <source>
        <dbReference type="Proteomes" id="UP001142372"/>
    </source>
</evidence>
<keyword evidence="3" id="KW-0378">Hydrolase</keyword>
<dbReference type="InterPro" id="IPR012338">
    <property type="entry name" value="Beta-lactam/transpept-like"/>
</dbReference>
<comment type="similarity">
    <text evidence="1 9">Belongs to the peptidase S11 family.</text>
</comment>
<evidence type="ECO:0000256" key="3">
    <source>
        <dbReference type="ARBA" id="ARBA00022801"/>
    </source>
</evidence>
<evidence type="ECO:0000256" key="7">
    <source>
        <dbReference type="PIRSR" id="PIRSR618044-1"/>
    </source>
</evidence>
<evidence type="ECO:0000256" key="6">
    <source>
        <dbReference type="ARBA" id="ARBA00023316"/>
    </source>
</evidence>
<feature type="binding site" evidence="8">
    <location>
        <position position="262"/>
    </location>
    <ligand>
        <name>substrate</name>
    </ligand>
</feature>
<dbReference type="SUPFAM" id="SSF56601">
    <property type="entry name" value="beta-lactamase/transpeptidase-like"/>
    <property type="match status" value="1"/>
</dbReference>
<evidence type="ECO:0000256" key="5">
    <source>
        <dbReference type="ARBA" id="ARBA00022984"/>
    </source>
</evidence>
<evidence type="ECO:0000256" key="10">
    <source>
        <dbReference type="SAM" id="Phobius"/>
    </source>
</evidence>
<dbReference type="RefSeq" id="WP_271178705.1">
    <property type="nucleotide sequence ID" value="NZ_BAAAJO010000003.1"/>
</dbReference>
<feature type="active site" evidence="7">
    <location>
        <position position="162"/>
    </location>
</feature>
<feature type="transmembrane region" description="Helical" evidence="10">
    <location>
        <begin position="20"/>
        <end position="41"/>
    </location>
</feature>